<proteinExistence type="inferred from homology"/>
<evidence type="ECO:0000256" key="6">
    <source>
        <dbReference type="ARBA" id="ARBA00023136"/>
    </source>
</evidence>
<gene>
    <name evidence="9" type="ORF">GCM10011333_23820</name>
</gene>
<keyword evidence="6 7" id="KW-0472">Membrane</keyword>
<dbReference type="GO" id="GO:0055085">
    <property type="term" value="P:transmembrane transport"/>
    <property type="evidence" value="ECO:0007669"/>
    <property type="project" value="InterPro"/>
</dbReference>
<sequence length="317" mass="34363">MGTVKRIGWRLLLMLPILALVSVLAFLIGVLTPGDPIEAQYANRFTAEQLDQIRATYGLDLPLWQQYFVWLKNVAVDGGGISIVLGVPVFDILGPNFLNTLILTLGGVVACVVFGMAIGATAGIFHRTWIDRAVMLIVQIGSNLSIYWFGLVLIIVFSLQLQWLPVGGMQSRNGGGFADLLAHLVLPSLAAGLISMLVLARFVRIGIIHEVGTEHFKTFASQGIPRWKLYGKHVGRNILPSAVNITGLEIGTLITGVIFVESVFNWPGIGTQLLNAVNGKDYPVIQGGILLVAACYLVVNLLTDITVDSLNPRLRRA</sequence>
<dbReference type="InterPro" id="IPR045621">
    <property type="entry name" value="BPD_transp_1_N"/>
</dbReference>
<keyword evidence="10" id="KW-1185">Reference proteome</keyword>
<feature type="transmembrane region" description="Helical" evidence="7">
    <location>
        <begin position="284"/>
        <end position="307"/>
    </location>
</feature>
<comment type="caution">
    <text evidence="9">The sequence shown here is derived from an EMBL/GenBank/DDBJ whole genome shotgun (WGS) entry which is preliminary data.</text>
</comment>
<keyword evidence="4 7" id="KW-0812">Transmembrane</keyword>
<evidence type="ECO:0000313" key="10">
    <source>
        <dbReference type="Proteomes" id="UP000616114"/>
    </source>
</evidence>
<dbReference type="Pfam" id="PF00528">
    <property type="entry name" value="BPD_transp_1"/>
    <property type="match status" value="1"/>
</dbReference>
<name>A0A8J2TZ87_9MICO</name>
<feature type="domain" description="ABC transmembrane type-1" evidence="8">
    <location>
        <begin position="97"/>
        <end position="303"/>
    </location>
</feature>
<feature type="transmembrane region" description="Helical" evidence="7">
    <location>
        <begin position="146"/>
        <end position="164"/>
    </location>
</feature>
<dbReference type="InterPro" id="IPR035906">
    <property type="entry name" value="MetI-like_sf"/>
</dbReference>
<keyword evidence="5 7" id="KW-1133">Transmembrane helix</keyword>
<reference evidence="9" key="1">
    <citation type="journal article" date="2014" name="Int. J. Syst. Evol. Microbiol.">
        <title>Complete genome sequence of Corynebacterium casei LMG S-19264T (=DSM 44701T), isolated from a smear-ripened cheese.</title>
        <authorList>
            <consortium name="US DOE Joint Genome Institute (JGI-PGF)"/>
            <person name="Walter F."/>
            <person name="Albersmeier A."/>
            <person name="Kalinowski J."/>
            <person name="Ruckert C."/>
        </authorList>
    </citation>
    <scope>NUCLEOTIDE SEQUENCE</scope>
    <source>
        <strain evidence="9">CGMCC 1.12785</strain>
    </source>
</reference>
<feature type="transmembrane region" description="Helical" evidence="7">
    <location>
        <begin position="12"/>
        <end position="31"/>
    </location>
</feature>
<reference evidence="9" key="2">
    <citation type="submission" date="2020-09" db="EMBL/GenBank/DDBJ databases">
        <authorList>
            <person name="Sun Q."/>
            <person name="Zhou Y."/>
        </authorList>
    </citation>
    <scope>NUCLEOTIDE SEQUENCE</scope>
    <source>
        <strain evidence="9">CGMCC 1.12785</strain>
    </source>
</reference>
<dbReference type="Proteomes" id="UP000616114">
    <property type="component" value="Unassembled WGS sequence"/>
</dbReference>
<evidence type="ECO:0000256" key="3">
    <source>
        <dbReference type="ARBA" id="ARBA00022475"/>
    </source>
</evidence>
<protein>
    <submittedName>
        <fullName evidence="9">Glutathione ABC transporter permease</fullName>
    </submittedName>
</protein>
<evidence type="ECO:0000256" key="1">
    <source>
        <dbReference type="ARBA" id="ARBA00004651"/>
    </source>
</evidence>
<evidence type="ECO:0000256" key="4">
    <source>
        <dbReference type="ARBA" id="ARBA00022692"/>
    </source>
</evidence>
<keyword evidence="2 7" id="KW-0813">Transport</keyword>
<dbReference type="PANTHER" id="PTHR43163:SF3">
    <property type="entry name" value="PEPTIDE ABC TRANSPORTER PERMEASE PROTEIN"/>
    <property type="match status" value="1"/>
</dbReference>
<accession>A0A8J2TZ87</accession>
<dbReference type="SUPFAM" id="SSF161098">
    <property type="entry name" value="MetI-like"/>
    <property type="match status" value="1"/>
</dbReference>
<comment type="similarity">
    <text evidence="7">Belongs to the binding-protein-dependent transport system permease family.</text>
</comment>
<feature type="transmembrane region" description="Helical" evidence="7">
    <location>
        <begin position="101"/>
        <end position="125"/>
    </location>
</feature>
<dbReference type="EMBL" id="BMFY01000010">
    <property type="protein sequence ID" value="GGA19933.1"/>
    <property type="molecule type" value="Genomic_DNA"/>
</dbReference>
<feature type="transmembrane region" description="Helical" evidence="7">
    <location>
        <begin position="242"/>
        <end position="264"/>
    </location>
</feature>
<dbReference type="GO" id="GO:0005886">
    <property type="term" value="C:plasma membrane"/>
    <property type="evidence" value="ECO:0007669"/>
    <property type="project" value="UniProtKB-SubCell"/>
</dbReference>
<dbReference type="PROSITE" id="PS50928">
    <property type="entry name" value="ABC_TM1"/>
    <property type="match status" value="1"/>
</dbReference>
<evidence type="ECO:0000256" key="2">
    <source>
        <dbReference type="ARBA" id="ARBA00022448"/>
    </source>
</evidence>
<feature type="transmembrane region" description="Helical" evidence="7">
    <location>
        <begin position="184"/>
        <end position="203"/>
    </location>
</feature>
<keyword evidence="3" id="KW-1003">Cell membrane</keyword>
<evidence type="ECO:0000313" key="9">
    <source>
        <dbReference type="EMBL" id="GGA19933.1"/>
    </source>
</evidence>
<comment type="subcellular location">
    <subcellularLocation>
        <location evidence="1 7">Cell membrane</location>
        <topology evidence="1 7">Multi-pass membrane protein</topology>
    </subcellularLocation>
</comment>
<dbReference type="PANTHER" id="PTHR43163">
    <property type="entry name" value="DIPEPTIDE TRANSPORT SYSTEM PERMEASE PROTEIN DPPB-RELATED"/>
    <property type="match status" value="1"/>
</dbReference>
<dbReference type="RefSeq" id="WP_188551116.1">
    <property type="nucleotide sequence ID" value="NZ_BMFY01000010.1"/>
</dbReference>
<dbReference type="AlphaFoldDB" id="A0A8J2TZ87"/>
<dbReference type="InterPro" id="IPR000515">
    <property type="entry name" value="MetI-like"/>
</dbReference>
<evidence type="ECO:0000259" key="8">
    <source>
        <dbReference type="PROSITE" id="PS50928"/>
    </source>
</evidence>
<dbReference type="Pfam" id="PF19300">
    <property type="entry name" value="BPD_transp_1_N"/>
    <property type="match status" value="1"/>
</dbReference>
<dbReference type="CDD" id="cd06261">
    <property type="entry name" value="TM_PBP2"/>
    <property type="match status" value="1"/>
</dbReference>
<evidence type="ECO:0000256" key="7">
    <source>
        <dbReference type="RuleBase" id="RU363032"/>
    </source>
</evidence>
<organism evidence="9 10">
    <name type="scientific">Sediminivirga luteola</name>
    <dbReference type="NCBI Taxonomy" id="1774748"/>
    <lineage>
        <taxon>Bacteria</taxon>
        <taxon>Bacillati</taxon>
        <taxon>Actinomycetota</taxon>
        <taxon>Actinomycetes</taxon>
        <taxon>Micrococcales</taxon>
        <taxon>Brevibacteriaceae</taxon>
        <taxon>Sediminivirga</taxon>
    </lineage>
</organism>
<evidence type="ECO:0000256" key="5">
    <source>
        <dbReference type="ARBA" id="ARBA00022989"/>
    </source>
</evidence>
<dbReference type="Gene3D" id="1.10.3720.10">
    <property type="entry name" value="MetI-like"/>
    <property type="match status" value="1"/>
</dbReference>